<name>A0ABT6ZL96_9ACTN</name>
<comment type="function">
    <text evidence="5">Repressor of the lactose catabolism operon. Galactose-6-phosphate is the inducer.</text>
</comment>
<dbReference type="InterPro" id="IPR050313">
    <property type="entry name" value="Carb_Metab_HTH_regulators"/>
</dbReference>
<dbReference type="PANTHER" id="PTHR30363">
    <property type="entry name" value="HTH-TYPE TRANSCRIPTIONAL REGULATOR SRLR-RELATED"/>
    <property type="match status" value="1"/>
</dbReference>
<evidence type="ECO:0000313" key="8">
    <source>
        <dbReference type="Proteomes" id="UP001431693"/>
    </source>
</evidence>
<dbReference type="RefSeq" id="WP_283713766.1">
    <property type="nucleotide sequence ID" value="NZ_JASJEW010000006.1"/>
</dbReference>
<evidence type="ECO:0000259" key="6">
    <source>
        <dbReference type="PROSITE" id="PS51000"/>
    </source>
</evidence>
<dbReference type="InterPro" id="IPR014036">
    <property type="entry name" value="DeoR-like_C"/>
</dbReference>
<dbReference type="Gene3D" id="3.40.50.1360">
    <property type="match status" value="1"/>
</dbReference>
<keyword evidence="8" id="KW-1185">Reference proteome</keyword>
<keyword evidence="4" id="KW-0804">Transcription</keyword>
<dbReference type="SMART" id="SM01134">
    <property type="entry name" value="DeoRC"/>
    <property type="match status" value="1"/>
</dbReference>
<keyword evidence="2" id="KW-0678">Repressor</keyword>
<dbReference type="GO" id="GO:0003677">
    <property type="term" value="F:DNA binding"/>
    <property type="evidence" value="ECO:0007669"/>
    <property type="project" value="UniProtKB-KW"/>
</dbReference>
<proteinExistence type="predicted"/>
<dbReference type="Pfam" id="PF08220">
    <property type="entry name" value="HTH_DeoR"/>
    <property type="match status" value="1"/>
</dbReference>
<evidence type="ECO:0000313" key="7">
    <source>
        <dbReference type="EMBL" id="MDJ1129446.1"/>
    </source>
</evidence>
<protein>
    <recommendedName>
        <fullName evidence="1">Lactose phosphotransferase system repressor</fullName>
    </recommendedName>
</protein>
<dbReference type="PROSITE" id="PS51000">
    <property type="entry name" value="HTH_DEOR_2"/>
    <property type="match status" value="1"/>
</dbReference>
<gene>
    <name evidence="7" type="ORF">QJ043_05055</name>
</gene>
<dbReference type="InterPro" id="IPR036390">
    <property type="entry name" value="WH_DNA-bd_sf"/>
</dbReference>
<dbReference type="Pfam" id="PF00455">
    <property type="entry name" value="DeoRC"/>
    <property type="match status" value="1"/>
</dbReference>
<evidence type="ECO:0000256" key="1">
    <source>
        <dbReference type="ARBA" id="ARBA00021390"/>
    </source>
</evidence>
<keyword evidence="3" id="KW-0805">Transcription regulation</keyword>
<dbReference type="EMBL" id="JASJEX010000002">
    <property type="protein sequence ID" value="MDJ1129446.1"/>
    <property type="molecule type" value="Genomic_DNA"/>
</dbReference>
<evidence type="ECO:0000256" key="5">
    <source>
        <dbReference type="ARBA" id="ARBA00024937"/>
    </source>
</evidence>
<dbReference type="SMART" id="SM00420">
    <property type="entry name" value="HTH_DEOR"/>
    <property type="match status" value="1"/>
</dbReference>
<evidence type="ECO:0000256" key="2">
    <source>
        <dbReference type="ARBA" id="ARBA00022491"/>
    </source>
</evidence>
<reference evidence="7" key="1">
    <citation type="submission" date="2023-05" db="EMBL/GenBank/DDBJ databases">
        <title>[olsenella] sp. nov., isolated from a pig farm feces dump.</title>
        <authorList>
            <person name="Chang Y.-H."/>
        </authorList>
    </citation>
    <scope>NUCLEOTIDE SEQUENCE</scope>
    <source>
        <strain evidence="7">YH-ols2217</strain>
    </source>
</reference>
<accession>A0ABT6ZL96</accession>
<dbReference type="SUPFAM" id="SSF100950">
    <property type="entry name" value="NagB/RpiA/CoA transferase-like"/>
    <property type="match status" value="1"/>
</dbReference>
<dbReference type="PANTHER" id="PTHR30363:SF4">
    <property type="entry name" value="GLYCEROL-3-PHOSPHATE REGULON REPRESSOR"/>
    <property type="match status" value="1"/>
</dbReference>
<comment type="caution">
    <text evidence="7">The sequence shown here is derived from an EMBL/GenBank/DDBJ whole genome shotgun (WGS) entry which is preliminary data.</text>
</comment>
<dbReference type="InterPro" id="IPR001034">
    <property type="entry name" value="DeoR_HTH"/>
</dbReference>
<feature type="domain" description="HTH deoR-type" evidence="6">
    <location>
        <begin position="10"/>
        <end position="66"/>
    </location>
</feature>
<evidence type="ECO:0000256" key="3">
    <source>
        <dbReference type="ARBA" id="ARBA00023015"/>
    </source>
</evidence>
<evidence type="ECO:0000256" key="4">
    <source>
        <dbReference type="ARBA" id="ARBA00023163"/>
    </source>
</evidence>
<sequence length="259" mass="28173">MGKRAMTQEMLARRDRIVALVNQQGTVSFAQIKAALPHVSEMTIRTDLKALDQERRIVRIHGGARSVSFVVGTDDLLDLRAVRNVDEKKTVAAKAAALVEPNTTLFIDSGSTTALMAAELPDEHFIAFTNSLAVAGELAHRAHAESFLIGGRINRFSLCTDGVRAQQHVESLAFDQFFMGVTSYSPECGFSCGSDEEALLKRLCINRAEKTVALMDSSKVDVRNTFGICALDQVDVVVSDGELPQDFLDACRDAGVQVL</sequence>
<dbReference type="Proteomes" id="UP001431693">
    <property type="component" value="Unassembled WGS sequence"/>
</dbReference>
<dbReference type="InterPro" id="IPR037171">
    <property type="entry name" value="NagB/RpiA_transferase-like"/>
</dbReference>
<keyword evidence="7" id="KW-0238">DNA-binding</keyword>
<organism evidence="7 8">
    <name type="scientific">Kribbibacterium absianum</name>
    <dbReference type="NCBI Taxonomy" id="3044210"/>
    <lineage>
        <taxon>Bacteria</taxon>
        <taxon>Bacillati</taxon>
        <taxon>Actinomycetota</taxon>
        <taxon>Coriobacteriia</taxon>
        <taxon>Coriobacteriales</taxon>
        <taxon>Kribbibacteriaceae</taxon>
        <taxon>Kribbibacterium</taxon>
    </lineage>
</organism>
<dbReference type="SUPFAM" id="SSF46785">
    <property type="entry name" value="Winged helix' DNA-binding domain"/>
    <property type="match status" value="1"/>
</dbReference>